<reference evidence="2 3" key="1">
    <citation type="journal article" date="2016" name="Mol. Biol. Evol.">
        <title>Comparative Genomics of Early-Diverging Mushroom-Forming Fungi Provides Insights into the Origins of Lignocellulose Decay Capabilities.</title>
        <authorList>
            <person name="Nagy L.G."/>
            <person name="Riley R."/>
            <person name="Tritt A."/>
            <person name="Adam C."/>
            <person name="Daum C."/>
            <person name="Floudas D."/>
            <person name="Sun H."/>
            <person name="Yadav J.S."/>
            <person name="Pangilinan J."/>
            <person name="Larsson K.H."/>
            <person name="Matsuura K."/>
            <person name="Barry K."/>
            <person name="Labutti K."/>
            <person name="Kuo R."/>
            <person name="Ohm R.A."/>
            <person name="Bhattacharya S.S."/>
            <person name="Shirouzu T."/>
            <person name="Yoshinaga Y."/>
            <person name="Martin F.M."/>
            <person name="Grigoriev I.V."/>
            <person name="Hibbett D.S."/>
        </authorList>
    </citation>
    <scope>NUCLEOTIDE SEQUENCE [LARGE SCALE GENOMIC DNA]</scope>
    <source>
        <strain evidence="2 3">CBS 109695</strain>
    </source>
</reference>
<dbReference type="AlphaFoldDB" id="A0A166LPW9"/>
<feature type="compositionally biased region" description="Pro residues" evidence="1">
    <location>
        <begin position="36"/>
        <end position="45"/>
    </location>
</feature>
<dbReference type="Proteomes" id="UP000076532">
    <property type="component" value="Unassembled WGS sequence"/>
</dbReference>
<evidence type="ECO:0000313" key="3">
    <source>
        <dbReference type="Proteomes" id="UP000076532"/>
    </source>
</evidence>
<feature type="compositionally biased region" description="Polar residues" evidence="1">
    <location>
        <begin position="7"/>
        <end position="22"/>
    </location>
</feature>
<proteinExistence type="predicted"/>
<feature type="region of interest" description="Disordered" evidence="1">
    <location>
        <begin position="1"/>
        <end position="49"/>
    </location>
</feature>
<sequence length="136" mass="15402">MHAQLSACPTSRSSLRRYSQQPRLRPLSTSSSFTCTPPPQPPRVPPVGSDCRADILPWDQPTLHCSWMSLRLQSRRSTGSRHRTRSSVIYVSATQRPPDFFLELTLLVAVAQDIVSSPSWWLPHELYRAALVPWPP</sequence>
<evidence type="ECO:0000313" key="2">
    <source>
        <dbReference type="EMBL" id="KZP23196.1"/>
    </source>
</evidence>
<protein>
    <submittedName>
        <fullName evidence="2">Uncharacterized protein</fullName>
    </submittedName>
</protein>
<accession>A0A166LPW9</accession>
<keyword evidence="3" id="KW-1185">Reference proteome</keyword>
<organism evidence="2 3">
    <name type="scientific">Athelia psychrophila</name>
    <dbReference type="NCBI Taxonomy" id="1759441"/>
    <lineage>
        <taxon>Eukaryota</taxon>
        <taxon>Fungi</taxon>
        <taxon>Dikarya</taxon>
        <taxon>Basidiomycota</taxon>
        <taxon>Agaricomycotina</taxon>
        <taxon>Agaricomycetes</taxon>
        <taxon>Agaricomycetidae</taxon>
        <taxon>Atheliales</taxon>
        <taxon>Atheliaceae</taxon>
        <taxon>Athelia</taxon>
    </lineage>
</organism>
<dbReference type="EMBL" id="KV417534">
    <property type="protein sequence ID" value="KZP23196.1"/>
    <property type="molecule type" value="Genomic_DNA"/>
</dbReference>
<gene>
    <name evidence="2" type="ORF">FIBSPDRAFT_463766</name>
</gene>
<evidence type="ECO:0000256" key="1">
    <source>
        <dbReference type="SAM" id="MobiDB-lite"/>
    </source>
</evidence>
<name>A0A166LPW9_9AGAM</name>
<feature type="compositionally biased region" description="Low complexity" evidence="1">
    <location>
        <begin position="26"/>
        <end position="35"/>
    </location>
</feature>